<dbReference type="RefSeq" id="WP_145917073.1">
    <property type="nucleotide sequence ID" value="NZ_CP012373.2"/>
</dbReference>
<evidence type="ECO:0000313" key="1">
    <source>
        <dbReference type="EMBL" id="QGX04069.1"/>
    </source>
</evidence>
<gene>
    <name evidence="1" type="ORF">BLE401_18570</name>
</gene>
<reference evidence="2" key="1">
    <citation type="submission" date="2016-12" db="EMBL/GenBank/DDBJ databases">
        <title>Complete Genome Sequence of Beggiatoa leptomitiformis D-401.</title>
        <authorList>
            <person name="Fomenkov A."/>
            <person name="Vincze T."/>
            <person name="Grabovich M."/>
            <person name="Anton B.P."/>
            <person name="Dubinina G."/>
            <person name="Orlova M."/>
            <person name="Belousova E."/>
            <person name="Roberts R.J."/>
        </authorList>
    </citation>
    <scope>NUCLEOTIDE SEQUENCE [LARGE SCALE GENOMIC DNA]</scope>
    <source>
        <strain evidence="2">D-401</strain>
    </source>
</reference>
<proteinExistence type="predicted"/>
<dbReference type="AlphaFoldDB" id="A0A650GE29"/>
<accession>A0A650GE29</accession>
<keyword evidence="2" id="KW-1185">Reference proteome</keyword>
<protein>
    <submittedName>
        <fullName evidence="1">Uncharacterized protein</fullName>
    </submittedName>
</protein>
<name>A0A650GE29_9GAMM</name>
<dbReference type="Proteomes" id="UP000234271">
    <property type="component" value="Chromosome"/>
</dbReference>
<sequence>MRLDRRIAVSFNGGFLQQLADHNLRVRQITHILIYEVHFMLATTVKISGQGRVIIPRACHQIRRVKGSS</sequence>
<dbReference type="EMBL" id="CP018889">
    <property type="protein sequence ID" value="QGX04069.1"/>
    <property type="molecule type" value="Genomic_DNA"/>
</dbReference>
<evidence type="ECO:0000313" key="2">
    <source>
        <dbReference type="Proteomes" id="UP000234271"/>
    </source>
</evidence>
<organism evidence="1 2">
    <name type="scientific">Beggiatoa leptomitoformis</name>
    <dbReference type="NCBI Taxonomy" id="288004"/>
    <lineage>
        <taxon>Bacteria</taxon>
        <taxon>Pseudomonadati</taxon>
        <taxon>Pseudomonadota</taxon>
        <taxon>Gammaproteobacteria</taxon>
        <taxon>Thiotrichales</taxon>
        <taxon>Thiotrichaceae</taxon>
        <taxon>Beggiatoa</taxon>
    </lineage>
</organism>